<evidence type="ECO:0000313" key="2">
    <source>
        <dbReference type="Proteomes" id="UP001451571"/>
    </source>
</evidence>
<reference evidence="1 2" key="1">
    <citation type="submission" date="2024-02" db="EMBL/GenBank/DDBJ databases">
        <title>Bacterial strain from lacustrine sediment.</title>
        <authorList>
            <person name="Petit C."/>
            <person name="Fadhlaoui K."/>
        </authorList>
    </citation>
    <scope>NUCLEOTIDE SEQUENCE [LARGE SCALE GENOMIC DNA]</scope>
    <source>
        <strain evidence="1 2">IPX-CK</strain>
    </source>
</reference>
<protein>
    <submittedName>
        <fullName evidence="1">DUF1284 domain-containing protein</fullName>
    </submittedName>
</protein>
<evidence type="ECO:0000313" key="1">
    <source>
        <dbReference type="EMBL" id="XAH73905.1"/>
    </source>
</evidence>
<dbReference type="EMBL" id="CP146256">
    <property type="protein sequence ID" value="XAH73905.1"/>
    <property type="molecule type" value="Genomic_DNA"/>
</dbReference>
<gene>
    <name evidence="1" type="ORF">V6984_20770</name>
</gene>
<dbReference type="InterPro" id="IPR009702">
    <property type="entry name" value="DUF1284"/>
</dbReference>
<organism evidence="1 2">
    <name type="scientific">Kineothrix sedimenti</name>
    <dbReference type="NCBI Taxonomy" id="3123317"/>
    <lineage>
        <taxon>Bacteria</taxon>
        <taxon>Bacillati</taxon>
        <taxon>Bacillota</taxon>
        <taxon>Clostridia</taxon>
        <taxon>Lachnospirales</taxon>
        <taxon>Lachnospiraceae</taxon>
        <taxon>Kineothrix</taxon>
    </lineage>
</organism>
<name>A0ABZ3EWI1_9FIRM</name>
<accession>A0ABZ3EWI1</accession>
<sequence>MKLYEIRPHHGLCLSFFRGKGYSSEFVKHMTQIKAEVGKNPIVLLHSRTDEICSVCPHNKNGLCESEEKVQRYDKEVLRLCGLDQRTEIEWRLFEKLLNGNILDAGKREEVCGDCEWNAICK</sequence>
<keyword evidence="2" id="KW-1185">Reference proteome</keyword>
<dbReference type="Proteomes" id="UP001451571">
    <property type="component" value="Chromosome"/>
</dbReference>
<dbReference type="Pfam" id="PF06935">
    <property type="entry name" value="DUF1284"/>
    <property type="match status" value="1"/>
</dbReference>
<dbReference type="RefSeq" id="WP_342757506.1">
    <property type="nucleotide sequence ID" value="NZ_CP146256.1"/>
</dbReference>
<proteinExistence type="predicted"/>